<dbReference type="EC" id="2.6.1.42" evidence="9"/>
<evidence type="ECO:0000256" key="8">
    <source>
        <dbReference type="RuleBase" id="RU004516"/>
    </source>
</evidence>
<dbReference type="KEGG" id="ffu:CLAFUR5_06231"/>
<keyword evidence="9" id="KW-0028">Amino-acid biosynthesis</keyword>
<dbReference type="RefSeq" id="XP_047762251.1">
    <property type="nucleotide sequence ID" value="XM_047905379.1"/>
</dbReference>
<dbReference type="GO" id="GO:0005739">
    <property type="term" value="C:mitochondrion"/>
    <property type="evidence" value="ECO:0007669"/>
    <property type="project" value="TreeGrafter"/>
</dbReference>
<evidence type="ECO:0000256" key="5">
    <source>
        <dbReference type="ARBA" id="ARBA00022898"/>
    </source>
</evidence>
<organism evidence="10 11">
    <name type="scientific">Passalora fulva</name>
    <name type="common">Tomato leaf mold</name>
    <name type="synonym">Cladosporium fulvum</name>
    <dbReference type="NCBI Taxonomy" id="5499"/>
    <lineage>
        <taxon>Eukaryota</taxon>
        <taxon>Fungi</taxon>
        <taxon>Dikarya</taxon>
        <taxon>Ascomycota</taxon>
        <taxon>Pezizomycotina</taxon>
        <taxon>Dothideomycetes</taxon>
        <taxon>Dothideomycetidae</taxon>
        <taxon>Mycosphaerellales</taxon>
        <taxon>Mycosphaerellaceae</taxon>
        <taxon>Fulvia</taxon>
    </lineage>
</organism>
<evidence type="ECO:0000313" key="10">
    <source>
        <dbReference type="EMBL" id="UJO17885.1"/>
    </source>
</evidence>
<accession>A0A9Q8LI26</accession>
<dbReference type="SUPFAM" id="SSF56752">
    <property type="entry name" value="D-aminoacid aminotransferase-like PLP-dependent enzymes"/>
    <property type="match status" value="1"/>
</dbReference>
<evidence type="ECO:0000256" key="4">
    <source>
        <dbReference type="ARBA" id="ARBA00022679"/>
    </source>
</evidence>
<name>A0A9Q8LI26_PASFU</name>
<comment type="catalytic activity">
    <reaction evidence="9">
        <text>L-leucine + 2-oxoglutarate = 4-methyl-2-oxopentanoate + L-glutamate</text>
        <dbReference type="Rhea" id="RHEA:18321"/>
        <dbReference type="ChEBI" id="CHEBI:16810"/>
        <dbReference type="ChEBI" id="CHEBI:17865"/>
        <dbReference type="ChEBI" id="CHEBI:29985"/>
        <dbReference type="ChEBI" id="CHEBI:57427"/>
        <dbReference type="EC" id="2.6.1.42"/>
    </reaction>
</comment>
<comment type="cofactor">
    <cofactor evidence="1 8">
        <name>pyridoxal 5'-phosphate</name>
        <dbReference type="ChEBI" id="CHEBI:597326"/>
    </cofactor>
</comment>
<dbReference type="PANTHER" id="PTHR11825">
    <property type="entry name" value="SUBGROUP IIII AMINOTRANSFERASE"/>
    <property type="match status" value="1"/>
</dbReference>
<proteinExistence type="inferred from homology"/>
<evidence type="ECO:0000256" key="2">
    <source>
        <dbReference type="ARBA" id="ARBA00009320"/>
    </source>
</evidence>
<dbReference type="OrthoDB" id="1732691at2759"/>
<protein>
    <recommendedName>
        <fullName evidence="9">Branched-chain-amino-acid aminotransferase</fullName>
        <ecNumber evidence="9">2.6.1.42</ecNumber>
    </recommendedName>
</protein>
<sequence>MAEGTNFAKLDASRLTRTLNDDPRSLPSPDDLAVRLLEYHTDHIIIASWNVSNGWSSPILQPYGPIPIPPAASGLHYATQSFEGLKLIRGADGRLRLFRPIENCERMRRSAAQVALPDFDALQLEKLIVALCAHEAPKWLPKDQGEGSLYIRPTLIGTDTALATLRPRSALLYIFLTVFPKLTSSITGHEASPQKVAAPPKRCMRLLASDQNQNRSWPGGYGNSKVGANYGPTLALQGEAKSRGYDQILWLFGPERHITEAGASNFFVVLRVNDTTWQLVTPPLDRGLILPGITRASVLQLARDLLPRAVGGVLRVDVVEREITMREIAKDHADGSIIEAFVSGTALFITSVGVICWDGRVFEINSEPVNGVSCSQIIKDILLDIMKGKVEHEWALLVDED</sequence>
<reference evidence="10" key="1">
    <citation type="submission" date="2021-12" db="EMBL/GenBank/DDBJ databases">
        <authorList>
            <person name="Zaccaron A."/>
            <person name="Stergiopoulos I."/>
        </authorList>
    </citation>
    <scope>NUCLEOTIDE SEQUENCE</scope>
    <source>
        <strain evidence="10">Race5_Kim</strain>
    </source>
</reference>
<dbReference type="PROSITE" id="PS00770">
    <property type="entry name" value="AA_TRANSFER_CLASS_4"/>
    <property type="match status" value="1"/>
</dbReference>
<keyword evidence="5 8" id="KW-0663">Pyridoxal phosphate</keyword>
<keyword evidence="9" id="KW-0100">Branched-chain amino acid biosynthesis</keyword>
<feature type="modified residue" description="N6-(pyridoxal phosphate)lysine" evidence="6">
    <location>
        <position position="225"/>
    </location>
</feature>
<reference evidence="10" key="2">
    <citation type="journal article" date="2022" name="Microb. Genom.">
        <title>A chromosome-scale genome assembly of the tomato pathogen Cladosporium fulvum reveals a compartmentalized genome architecture and the presence of a dispensable chromosome.</title>
        <authorList>
            <person name="Zaccaron A.Z."/>
            <person name="Chen L.H."/>
            <person name="Samaras A."/>
            <person name="Stergiopoulos I."/>
        </authorList>
    </citation>
    <scope>NUCLEOTIDE SEQUENCE</scope>
    <source>
        <strain evidence="10">Race5_Kim</strain>
    </source>
</reference>
<gene>
    <name evidence="10" type="ORF">CLAFUR5_06231</name>
</gene>
<comment type="similarity">
    <text evidence="2 7">Belongs to the class-IV pyridoxal-phosphate-dependent aminotransferase family.</text>
</comment>
<dbReference type="GeneID" id="71986109"/>
<evidence type="ECO:0000256" key="1">
    <source>
        <dbReference type="ARBA" id="ARBA00001933"/>
    </source>
</evidence>
<dbReference type="InterPro" id="IPR043132">
    <property type="entry name" value="BCAT-like_C"/>
</dbReference>
<dbReference type="InterPro" id="IPR043131">
    <property type="entry name" value="BCAT-like_N"/>
</dbReference>
<keyword evidence="11" id="KW-1185">Reference proteome</keyword>
<dbReference type="Gene3D" id="3.30.470.10">
    <property type="match status" value="1"/>
</dbReference>
<dbReference type="InterPro" id="IPR018300">
    <property type="entry name" value="Aminotrans_IV_CS"/>
</dbReference>
<dbReference type="InterPro" id="IPR036038">
    <property type="entry name" value="Aminotransferase-like"/>
</dbReference>
<comment type="catalytic activity">
    <reaction evidence="9">
        <text>L-valine + 2-oxoglutarate = 3-methyl-2-oxobutanoate + L-glutamate</text>
        <dbReference type="Rhea" id="RHEA:24813"/>
        <dbReference type="ChEBI" id="CHEBI:11851"/>
        <dbReference type="ChEBI" id="CHEBI:16810"/>
        <dbReference type="ChEBI" id="CHEBI:29985"/>
        <dbReference type="ChEBI" id="CHEBI:57762"/>
        <dbReference type="EC" id="2.6.1.42"/>
    </reaction>
</comment>
<dbReference type="GO" id="GO:0009099">
    <property type="term" value="P:L-valine biosynthetic process"/>
    <property type="evidence" value="ECO:0007669"/>
    <property type="project" value="TreeGrafter"/>
</dbReference>
<dbReference type="InterPro" id="IPR005786">
    <property type="entry name" value="B_amino_transII"/>
</dbReference>
<keyword evidence="3 9" id="KW-0032">Aminotransferase</keyword>
<dbReference type="PANTHER" id="PTHR11825:SF69">
    <property type="entry name" value="BRANCHED-CHAIN-AMINO-ACID AMINOTRANSFERASE"/>
    <property type="match status" value="1"/>
</dbReference>
<keyword evidence="4 9" id="KW-0808">Transferase</keyword>
<dbReference type="AlphaFoldDB" id="A0A9Q8LI26"/>
<evidence type="ECO:0000256" key="6">
    <source>
        <dbReference type="PIRSR" id="PIRSR006468-1"/>
    </source>
</evidence>
<dbReference type="Gene3D" id="3.20.10.10">
    <property type="entry name" value="D-amino Acid Aminotransferase, subunit A, domain 2"/>
    <property type="match status" value="1"/>
</dbReference>
<dbReference type="GO" id="GO:0009098">
    <property type="term" value="P:L-leucine biosynthetic process"/>
    <property type="evidence" value="ECO:0007669"/>
    <property type="project" value="TreeGrafter"/>
</dbReference>
<dbReference type="EMBL" id="CP090167">
    <property type="protein sequence ID" value="UJO17885.1"/>
    <property type="molecule type" value="Genomic_DNA"/>
</dbReference>
<evidence type="ECO:0000256" key="7">
    <source>
        <dbReference type="RuleBase" id="RU004106"/>
    </source>
</evidence>
<dbReference type="PIRSF" id="PIRSF006468">
    <property type="entry name" value="BCAT1"/>
    <property type="match status" value="1"/>
</dbReference>
<evidence type="ECO:0000313" key="11">
    <source>
        <dbReference type="Proteomes" id="UP000756132"/>
    </source>
</evidence>
<evidence type="ECO:0000256" key="3">
    <source>
        <dbReference type="ARBA" id="ARBA00022576"/>
    </source>
</evidence>
<dbReference type="InterPro" id="IPR001544">
    <property type="entry name" value="Aminotrans_IV"/>
</dbReference>
<dbReference type="Pfam" id="PF01063">
    <property type="entry name" value="Aminotran_4"/>
    <property type="match status" value="1"/>
</dbReference>
<dbReference type="OMA" id="ANIFIIW"/>
<comment type="catalytic activity">
    <reaction evidence="9">
        <text>L-isoleucine + 2-oxoglutarate = (S)-3-methyl-2-oxopentanoate + L-glutamate</text>
        <dbReference type="Rhea" id="RHEA:24801"/>
        <dbReference type="ChEBI" id="CHEBI:16810"/>
        <dbReference type="ChEBI" id="CHEBI:29985"/>
        <dbReference type="ChEBI" id="CHEBI:35146"/>
        <dbReference type="ChEBI" id="CHEBI:58045"/>
        <dbReference type="EC" id="2.6.1.42"/>
    </reaction>
</comment>
<dbReference type="Proteomes" id="UP000756132">
    <property type="component" value="Chromosome 5"/>
</dbReference>
<evidence type="ECO:0000256" key="9">
    <source>
        <dbReference type="RuleBase" id="RU004517"/>
    </source>
</evidence>
<dbReference type="GO" id="GO:0004084">
    <property type="term" value="F:branched-chain-amino-acid transaminase activity"/>
    <property type="evidence" value="ECO:0007669"/>
    <property type="project" value="UniProtKB-EC"/>
</dbReference>